<dbReference type="Pfam" id="PF00892">
    <property type="entry name" value="EamA"/>
    <property type="match status" value="2"/>
</dbReference>
<dbReference type="InterPro" id="IPR037185">
    <property type="entry name" value="EmrE-like"/>
</dbReference>
<evidence type="ECO:0000259" key="2">
    <source>
        <dbReference type="Pfam" id="PF00892"/>
    </source>
</evidence>
<feature type="transmembrane region" description="Helical" evidence="1">
    <location>
        <begin position="12"/>
        <end position="29"/>
    </location>
</feature>
<feature type="domain" description="EamA" evidence="2">
    <location>
        <begin position="157"/>
        <end position="284"/>
    </location>
</feature>
<dbReference type="InterPro" id="IPR000620">
    <property type="entry name" value="EamA_dom"/>
</dbReference>
<feature type="transmembrane region" description="Helical" evidence="1">
    <location>
        <begin position="244"/>
        <end position="264"/>
    </location>
</feature>
<dbReference type="SUPFAM" id="SSF103481">
    <property type="entry name" value="Multidrug resistance efflux transporter EmrE"/>
    <property type="match status" value="2"/>
</dbReference>
<proteinExistence type="predicted"/>
<feature type="transmembrane region" description="Helical" evidence="1">
    <location>
        <begin position="41"/>
        <end position="62"/>
    </location>
</feature>
<name>W4LRK9_ENTF1</name>
<evidence type="ECO:0000313" key="3">
    <source>
        <dbReference type="EMBL" id="ETX00520.1"/>
    </source>
</evidence>
<feature type="domain" description="EamA" evidence="2">
    <location>
        <begin position="16"/>
        <end position="148"/>
    </location>
</feature>
<feature type="transmembrane region" description="Helical" evidence="1">
    <location>
        <begin position="160"/>
        <end position="176"/>
    </location>
</feature>
<accession>W4LRK9</accession>
<evidence type="ECO:0000256" key="1">
    <source>
        <dbReference type="SAM" id="Phobius"/>
    </source>
</evidence>
<comment type="caution">
    <text evidence="3">The sequence shown here is derived from an EMBL/GenBank/DDBJ whole genome shotgun (WGS) entry which is preliminary data.</text>
</comment>
<feature type="transmembrane region" description="Helical" evidence="1">
    <location>
        <begin position="188"/>
        <end position="207"/>
    </location>
</feature>
<dbReference type="HOGENOM" id="CLU_905150_0_0_7"/>
<organism evidence="3 4">
    <name type="scientific">Entotheonella factor</name>
    <dbReference type="NCBI Taxonomy" id="1429438"/>
    <lineage>
        <taxon>Bacteria</taxon>
        <taxon>Pseudomonadati</taxon>
        <taxon>Nitrospinota/Tectimicrobiota group</taxon>
        <taxon>Candidatus Tectimicrobiota</taxon>
        <taxon>Candidatus Entotheonellia</taxon>
        <taxon>Candidatus Entotheonellales</taxon>
        <taxon>Candidatus Entotheonellaceae</taxon>
        <taxon>Candidatus Entotheonella</taxon>
    </lineage>
</organism>
<protein>
    <recommendedName>
        <fullName evidence="2">EamA domain-containing protein</fullName>
    </recommendedName>
</protein>
<feature type="transmembrane region" description="Helical" evidence="1">
    <location>
        <begin position="132"/>
        <end position="148"/>
    </location>
</feature>
<feature type="transmembrane region" description="Helical" evidence="1">
    <location>
        <begin position="74"/>
        <end position="96"/>
    </location>
</feature>
<keyword evidence="1" id="KW-1133">Transmembrane helix</keyword>
<dbReference type="PATRIC" id="fig|1429438.4.peg.2220"/>
<feature type="transmembrane region" description="Helical" evidence="1">
    <location>
        <begin position="108"/>
        <end position="125"/>
    </location>
</feature>
<dbReference type="PANTHER" id="PTHR22911:SF137">
    <property type="entry name" value="SOLUTE CARRIER FAMILY 35 MEMBER G2-RELATED"/>
    <property type="match status" value="1"/>
</dbReference>
<reference evidence="3 4" key="1">
    <citation type="journal article" date="2014" name="Nature">
        <title>An environmental bacterial taxon with a large and distinct metabolic repertoire.</title>
        <authorList>
            <person name="Wilson M.C."/>
            <person name="Mori T."/>
            <person name="Ruckert C."/>
            <person name="Uria A.R."/>
            <person name="Helf M.J."/>
            <person name="Takada K."/>
            <person name="Gernert C."/>
            <person name="Steffens U.A."/>
            <person name="Heycke N."/>
            <person name="Schmitt S."/>
            <person name="Rinke C."/>
            <person name="Helfrich E.J."/>
            <person name="Brachmann A.O."/>
            <person name="Gurgui C."/>
            <person name="Wakimoto T."/>
            <person name="Kracht M."/>
            <person name="Crusemann M."/>
            <person name="Hentschel U."/>
            <person name="Abe I."/>
            <person name="Matsunaga S."/>
            <person name="Kalinowski J."/>
            <person name="Takeyama H."/>
            <person name="Piel J."/>
        </authorList>
    </citation>
    <scope>NUCLEOTIDE SEQUENCE [LARGE SCALE GENOMIC DNA]</scope>
    <source>
        <strain evidence="4">TSY1</strain>
    </source>
</reference>
<dbReference type="Gene3D" id="1.10.3730.20">
    <property type="match status" value="1"/>
</dbReference>
<sequence length="307" mass="34445">MNEEKVMSSRVFYSIAWLVPICSALFYFSNKVFLTEQDSPIMLNFGSSFFSLIFSSFIFIRSEKISTLKNIDKISWIYIIFIGILMGVLARLVLLYGQSLTTASNAGFLVRTSPVFTIVLGYFFLNEKITRYQFYIIALMIIGVFFMMTEGHFSFHKGDALVLVYGAFLSLDFILSKKILSRGISPPILTFLRFLIGTLAMSLVLTWTVPMVFVGWHACLLSGFFLYATILTRQIALKHIKVSIVSGLVLLSPVFTALFGTLLLRETLSPLQAIGGLLIALCGYLLFRAEWQVKPQIIPVAKPVGLS</sequence>
<gene>
    <name evidence="3" type="ORF">ETSY1_10920</name>
</gene>
<dbReference type="GO" id="GO:0016020">
    <property type="term" value="C:membrane"/>
    <property type="evidence" value="ECO:0007669"/>
    <property type="project" value="InterPro"/>
</dbReference>
<keyword evidence="4" id="KW-1185">Reference proteome</keyword>
<feature type="transmembrane region" description="Helical" evidence="1">
    <location>
        <begin position="213"/>
        <end position="232"/>
    </location>
</feature>
<dbReference type="Proteomes" id="UP000019141">
    <property type="component" value="Unassembled WGS sequence"/>
</dbReference>
<dbReference type="PANTHER" id="PTHR22911">
    <property type="entry name" value="ACYL-MALONYL CONDENSING ENZYME-RELATED"/>
    <property type="match status" value="1"/>
</dbReference>
<keyword evidence="1" id="KW-0812">Transmembrane</keyword>
<evidence type="ECO:0000313" key="4">
    <source>
        <dbReference type="Proteomes" id="UP000019141"/>
    </source>
</evidence>
<keyword evidence="1" id="KW-0472">Membrane</keyword>
<dbReference type="EMBL" id="AZHW01000329">
    <property type="protein sequence ID" value="ETX00520.1"/>
    <property type="molecule type" value="Genomic_DNA"/>
</dbReference>
<feature type="transmembrane region" description="Helical" evidence="1">
    <location>
        <begin position="270"/>
        <end position="287"/>
    </location>
</feature>
<dbReference type="AlphaFoldDB" id="W4LRK9"/>